<name>A0AA39IX28_9AGAR</name>
<reference evidence="1" key="1">
    <citation type="submission" date="2023-06" db="EMBL/GenBank/DDBJ databases">
        <authorList>
            <consortium name="Lawrence Berkeley National Laboratory"/>
            <person name="Ahrendt S."/>
            <person name="Sahu N."/>
            <person name="Indic B."/>
            <person name="Wong-Bajracharya J."/>
            <person name="Merenyi Z."/>
            <person name="Ke H.-M."/>
            <person name="Monk M."/>
            <person name="Kocsube S."/>
            <person name="Drula E."/>
            <person name="Lipzen A."/>
            <person name="Balint B."/>
            <person name="Henrissat B."/>
            <person name="Andreopoulos B."/>
            <person name="Martin F.M."/>
            <person name="Harder C.B."/>
            <person name="Rigling D."/>
            <person name="Ford K.L."/>
            <person name="Foster G.D."/>
            <person name="Pangilinan J."/>
            <person name="Papanicolaou A."/>
            <person name="Barry K."/>
            <person name="LaButti K."/>
            <person name="Viragh M."/>
            <person name="Koriabine M."/>
            <person name="Yan M."/>
            <person name="Riley R."/>
            <person name="Champramary S."/>
            <person name="Plett K.L."/>
            <person name="Tsai I.J."/>
            <person name="Slot J."/>
            <person name="Sipos G."/>
            <person name="Plett J."/>
            <person name="Nagy L.G."/>
            <person name="Grigoriev I.V."/>
        </authorList>
    </citation>
    <scope>NUCLEOTIDE SEQUENCE</scope>
    <source>
        <strain evidence="1">FPL87.14</strain>
    </source>
</reference>
<accession>A0AA39IX28</accession>
<evidence type="ECO:0000313" key="1">
    <source>
        <dbReference type="EMBL" id="KAK0432081.1"/>
    </source>
</evidence>
<dbReference type="Proteomes" id="UP001175226">
    <property type="component" value="Unassembled WGS sequence"/>
</dbReference>
<dbReference type="EMBL" id="JAUEPT010000101">
    <property type="protein sequence ID" value="KAK0432081.1"/>
    <property type="molecule type" value="Genomic_DNA"/>
</dbReference>
<protein>
    <recommendedName>
        <fullName evidence="3">Chromatin elongation factor spt5</fullName>
    </recommendedName>
</protein>
<keyword evidence="2" id="KW-1185">Reference proteome</keyword>
<dbReference type="GO" id="GO:0006354">
    <property type="term" value="P:DNA-templated transcription elongation"/>
    <property type="evidence" value="ECO:0007669"/>
    <property type="project" value="InterPro"/>
</dbReference>
<evidence type="ECO:0008006" key="3">
    <source>
        <dbReference type="Google" id="ProtNLM"/>
    </source>
</evidence>
<dbReference type="AlphaFoldDB" id="A0AA39IX28"/>
<organism evidence="1 2">
    <name type="scientific">Armillaria borealis</name>
    <dbReference type="NCBI Taxonomy" id="47425"/>
    <lineage>
        <taxon>Eukaryota</taxon>
        <taxon>Fungi</taxon>
        <taxon>Dikarya</taxon>
        <taxon>Basidiomycota</taxon>
        <taxon>Agaricomycotina</taxon>
        <taxon>Agaricomycetes</taxon>
        <taxon>Agaricomycetidae</taxon>
        <taxon>Agaricales</taxon>
        <taxon>Marasmiineae</taxon>
        <taxon>Physalacriaceae</taxon>
        <taxon>Armillaria</taxon>
    </lineage>
</organism>
<gene>
    <name evidence="1" type="ORF">EV421DRAFT_1911277</name>
</gene>
<proteinExistence type="predicted"/>
<comment type="caution">
    <text evidence="1">The sequence shown here is derived from an EMBL/GenBank/DDBJ whole genome shotgun (WGS) entry which is preliminary data.</text>
</comment>
<sequence>MAVSTSPKALSKRNMFVAVEAEEDLSSDEDILAGELEVPQTSMMILTAARPPSKLKHIRSVKISMMKNMNNGWQASLTDNLEVFYWRIGIYGGSLQLGEEEFIVVTLFANAKPELPIHSVFLPPIACRWVYLEANMSVELQALLRSIRGVIQIHGSGALEVLSIPWEEWIATLSWNRKVIKSTVGTWVCLTSGMLKGAVGVVSGSYTWHVTVVVVPCIHYNPDSYVIVNNDKKRKPGPPPPSISLMWPVSKPSMDSLPSNNTSDCAKPASSASNIAHTISSEMAVAKKTMPHAEEWHFYNEEELLVLSSQAEGRIWETTTNTVEVKYSNHSGLHTVSYTDVQKIFRVGDYMEIQAGSYVGRSGWVQYVEYVGEPSVDILEQTYCKDEGLQINIGESHLSAHVNMTKKMQHPVFHPQPTGSLDRLSFEVHSGPIPWKDVCVLVTKAGYQCCAQTGRVTDMLLHQPTASGLRIQIMFDHCFAETPMAMETFDYDDIVKSILTLPLLAYLPLQYPQHVFQPPERYKDVQL</sequence>
<dbReference type="InterPro" id="IPR036735">
    <property type="entry name" value="NGN_dom_sf"/>
</dbReference>
<dbReference type="Gene3D" id="3.30.70.940">
    <property type="entry name" value="NusG, N-terminal domain"/>
    <property type="match status" value="1"/>
</dbReference>
<evidence type="ECO:0000313" key="2">
    <source>
        <dbReference type="Proteomes" id="UP001175226"/>
    </source>
</evidence>